<sequence>MSFVDVGMGLELVDGTLGGILRVTTSTPDKREHVHQGRVSFAGSKEENIYSSNIQVADLNALNAVMAIIKWKKLKGFYRDLEREYHSTYTTDGNMLLNGDH</sequence>
<dbReference type="EMBL" id="VSSQ01141841">
    <property type="protein sequence ID" value="MPN63023.1"/>
    <property type="molecule type" value="Genomic_DNA"/>
</dbReference>
<evidence type="ECO:0000313" key="1">
    <source>
        <dbReference type="EMBL" id="MPN63023.1"/>
    </source>
</evidence>
<gene>
    <name evidence="1" type="ORF">SDC9_210777</name>
</gene>
<comment type="caution">
    <text evidence="1">The sequence shown here is derived from an EMBL/GenBank/DDBJ whole genome shotgun (WGS) entry which is preliminary data.</text>
</comment>
<reference evidence="1" key="1">
    <citation type="submission" date="2019-08" db="EMBL/GenBank/DDBJ databases">
        <authorList>
            <person name="Kucharzyk K."/>
            <person name="Murdoch R.W."/>
            <person name="Higgins S."/>
            <person name="Loffler F."/>
        </authorList>
    </citation>
    <scope>NUCLEOTIDE SEQUENCE</scope>
</reference>
<protein>
    <submittedName>
        <fullName evidence="1">Uncharacterized protein</fullName>
    </submittedName>
</protein>
<accession>A0A645JUU7</accession>
<organism evidence="1">
    <name type="scientific">bioreactor metagenome</name>
    <dbReference type="NCBI Taxonomy" id="1076179"/>
    <lineage>
        <taxon>unclassified sequences</taxon>
        <taxon>metagenomes</taxon>
        <taxon>ecological metagenomes</taxon>
    </lineage>
</organism>
<dbReference type="AlphaFoldDB" id="A0A645JUU7"/>
<name>A0A645JUU7_9ZZZZ</name>
<proteinExistence type="predicted"/>